<sequence length="131" mass="14886">MMNKNSTKEQAAARKRLSRARAKSQFGQHRLEIVLSDRGYKMLLDGCKRRNPGRKPYLPSEYVELLIFCDGERLERQEATLGHCNHCKLPLPAGCNTAFVGESACWFYSQSRTLNLTDVTGHAQLNEVQND</sequence>
<protein>
    <submittedName>
        <fullName evidence="2">Bacteriophage protein gp46</fullName>
    </submittedName>
</protein>
<gene>
    <name evidence="2" type="ORF">ERS008529_04581</name>
    <name evidence="3" type="ORF">ERS137968_00975</name>
</gene>
<dbReference type="Proteomes" id="UP000044625">
    <property type="component" value="Unassembled WGS sequence"/>
</dbReference>
<dbReference type="RefSeq" id="WP_235801340.1">
    <property type="nucleotide sequence ID" value="NZ_CAWMMU010000003.1"/>
</dbReference>
<reference evidence="5" key="1">
    <citation type="submission" date="2015-03" db="EMBL/GenBank/DDBJ databases">
        <authorList>
            <consortium name="Pathogen Informatics"/>
        </authorList>
    </citation>
    <scope>NUCLEOTIDE SEQUENCE [LARGE SCALE GENOMIC DNA]</scope>
    <source>
        <strain evidence="5">A125KOH2</strain>
    </source>
</reference>
<feature type="compositionally biased region" description="Basic residues" evidence="1">
    <location>
        <begin position="13"/>
        <end position="22"/>
    </location>
</feature>
<proteinExistence type="predicted"/>
<keyword evidence="4" id="KW-1185">Reference proteome</keyword>
<dbReference type="STRING" id="1288385.ERS137968_00975"/>
<evidence type="ECO:0000313" key="2">
    <source>
        <dbReference type="EMBL" id="CNI64513.1"/>
    </source>
</evidence>
<dbReference type="EMBL" id="CQAZ01000087">
    <property type="protein sequence ID" value="CNI64513.1"/>
    <property type="molecule type" value="Genomic_DNA"/>
</dbReference>
<reference evidence="3 4" key="3">
    <citation type="submission" date="2015-03" db="EMBL/GenBank/DDBJ databases">
        <authorList>
            <consortium name="Pathogen Informatics"/>
            <person name="Murphy D."/>
        </authorList>
    </citation>
    <scope>NUCLEOTIDE SEQUENCE [LARGE SCALE GENOMIC DNA]</scope>
    <source>
        <strain evidence="3">Type strain: CIP110230</strain>
        <strain evidence="4">type strain: CIP110230</strain>
    </source>
</reference>
<accession>A0A0T9RJM2</accession>
<feature type="region of interest" description="Disordered" evidence="1">
    <location>
        <begin position="1"/>
        <end position="23"/>
    </location>
</feature>
<evidence type="ECO:0000256" key="1">
    <source>
        <dbReference type="SAM" id="MobiDB-lite"/>
    </source>
</evidence>
<name>A0A0T9RJM2_9GAMM</name>
<dbReference type="AlphaFoldDB" id="A0A0T9RJM2"/>
<evidence type="ECO:0000313" key="5">
    <source>
        <dbReference type="Proteomes" id="UP000045840"/>
    </source>
</evidence>
<dbReference type="Proteomes" id="UP000045840">
    <property type="component" value="Unassembled WGS sequence"/>
</dbReference>
<evidence type="ECO:0000313" key="3">
    <source>
        <dbReference type="EMBL" id="CRY64853.1"/>
    </source>
</evidence>
<evidence type="ECO:0000313" key="4">
    <source>
        <dbReference type="Proteomes" id="UP000044625"/>
    </source>
</evidence>
<reference evidence="2" key="2">
    <citation type="submission" date="2015-03" db="EMBL/GenBank/DDBJ databases">
        <authorList>
            <person name="Murphy D."/>
        </authorList>
    </citation>
    <scope>NUCLEOTIDE SEQUENCE [LARGE SCALE GENOMIC DNA]</scope>
    <source>
        <strain evidence="2">A125KOH2</strain>
    </source>
</reference>
<organism evidence="2 5">
    <name type="scientific">Yersinia pekkanenii</name>
    <dbReference type="NCBI Taxonomy" id="1288385"/>
    <lineage>
        <taxon>Bacteria</taxon>
        <taxon>Pseudomonadati</taxon>
        <taxon>Pseudomonadota</taxon>
        <taxon>Gammaproteobacteria</taxon>
        <taxon>Enterobacterales</taxon>
        <taxon>Yersiniaceae</taxon>
        <taxon>Yersinia</taxon>
    </lineage>
</organism>
<dbReference type="EMBL" id="CWJL01000003">
    <property type="protein sequence ID" value="CRY64853.1"/>
    <property type="molecule type" value="Genomic_DNA"/>
</dbReference>